<dbReference type="NCBIfam" id="TIGR01981">
    <property type="entry name" value="sufD"/>
    <property type="match status" value="1"/>
</dbReference>
<dbReference type="PANTHER" id="PTHR43575:SF1">
    <property type="entry name" value="PROTEIN ABCI7, CHLOROPLASTIC"/>
    <property type="match status" value="1"/>
</dbReference>
<evidence type="ECO:0000313" key="5">
    <source>
        <dbReference type="Proteomes" id="UP001324993"/>
    </source>
</evidence>
<dbReference type="InterPro" id="IPR055346">
    <property type="entry name" value="Fe-S_cluster_assembly_SufBD"/>
</dbReference>
<dbReference type="PANTHER" id="PTHR43575">
    <property type="entry name" value="PROTEIN ABCI7, CHLOROPLASTIC"/>
    <property type="match status" value="1"/>
</dbReference>
<feature type="domain" description="SUF system FeS cluster assembly SufBD core" evidence="2">
    <location>
        <begin position="171"/>
        <end position="403"/>
    </location>
</feature>
<dbReference type="InterPro" id="IPR045595">
    <property type="entry name" value="SufBD_N"/>
</dbReference>
<evidence type="ECO:0000259" key="3">
    <source>
        <dbReference type="Pfam" id="PF19295"/>
    </source>
</evidence>
<dbReference type="Pfam" id="PF19295">
    <property type="entry name" value="SufBD_N"/>
    <property type="match status" value="1"/>
</dbReference>
<feature type="domain" description="SUF system FeS cluster assembly SufBD N-terminal" evidence="3">
    <location>
        <begin position="18"/>
        <end position="164"/>
    </location>
</feature>
<dbReference type="RefSeq" id="WP_319834331.1">
    <property type="nucleotide sequence ID" value="NZ_CP138858.1"/>
</dbReference>
<evidence type="ECO:0000256" key="1">
    <source>
        <dbReference type="ARBA" id="ARBA00043967"/>
    </source>
</evidence>
<dbReference type="SUPFAM" id="SSF101960">
    <property type="entry name" value="Stabilizer of iron transporter SufD"/>
    <property type="match status" value="1"/>
</dbReference>
<comment type="similarity">
    <text evidence="1">Belongs to the iron-sulfur cluster assembly SufBD family.</text>
</comment>
<protein>
    <submittedName>
        <fullName evidence="4">Fe-S cluster assembly protein SufD</fullName>
    </submittedName>
</protein>
<dbReference type="InterPro" id="IPR000825">
    <property type="entry name" value="SUF_FeS_clus_asmbl_SufBD_core"/>
</dbReference>
<organism evidence="4 5">
    <name type="scientific">Coraliomargarita algicola</name>
    <dbReference type="NCBI Taxonomy" id="3092156"/>
    <lineage>
        <taxon>Bacteria</taxon>
        <taxon>Pseudomonadati</taxon>
        <taxon>Verrucomicrobiota</taxon>
        <taxon>Opitutia</taxon>
        <taxon>Puniceicoccales</taxon>
        <taxon>Coraliomargaritaceae</taxon>
        <taxon>Coraliomargarita</taxon>
    </lineage>
</organism>
<dbReference type="EMBL" id="CP138858">
    <property type="protein sequence ID" value="WPJ97489.1"/>
    <property type="molecule type" value="Genomic_DNA"/>
</dbReference>
<proteinExistence type="inferred from homology"/>
<dbReference type="InterPro" id="IPR011542">
    <property type="entry name" value="SUF_FeS_clus_asmbl_SufD"/>
</dbReference>
<reference evidence="4 5" key="1">
    <citation type="submission" date="2023-11" db="EMBL/GenBank/DDBJ databases">
        <title>Coraliomargarita sp. nov., isolated from marine algae.</title>
        <authorList>
            <person name="Lee J.K."/>
            <person name="Baek J.H."/>
            <person name="Kim J.M."/>
            <person name="Choi D.G."/>
            <person name="Jeon C.O."/>
        </authorList>
    </citation>
    <scope>NUCLEOTIDE SEQUENCE [LARGE SCALE GENOMIC DNA]</scope>
    <source>
        <strain evidence="4 5">J2-16</strain>
    </source>
</reference>
<dbReference type="Proteomes" id="UP001324993">
    <property type="component" value="Chromosome"/>
</dbReference>
<name>A0ABZ0RWV3_9BACT</name>
<sequence length="433" mass="47828">MTTISEQPMPTSITDEPTWLAKRRATGVDLFKSLAMPTARDEDWRFASVGKLSIDDFAPVEAPANATLDALTERSNLVSTRAGRSVYVDDAPANFEGVSQELAEQGVIYLPLAEAIAQHPELLEKYFLQESTELGSQKFFGLHAATVKAGAVLYVPKGVEIADPFVNYYWTSGARSAVFPHTLVIAEDNSKISVVDLFFSETTENEALNISVSNIHAGANAHVFRKIVQDWNEKTVSFQLDTTVAERDAQVQNVAVNIGAERARFESQTRIEGPGADVKMYSLTVAEESQEFDQRTYQTHNAGNAVSDLLYKNALLDNSRTIFSGLIKVAEGAQQTDAYQTNRNLLLDPTADANALPGLEILANDVRCSHGATTGNVDEAELFYMMQRGISRRVAMQLMVFGFFEEVIEKIDSDELAENVRQLIHNKFESKIK</sequence>
<evidence type="ECO:0000259" key="2">
    <source>
        <dbReference type="Pfam" id="PF01458"/>
    </source>
</evidence>
<gene>
    <name evidence="4" type="primary">sufD</name>
    <name evidence="4" type="ORF">SH580_07170</name>
</gene>
<evidence type="ECO:0000313" key="4">
    <source>
        <dbReference type="EMBL" id="WPJ97489.1"/>
    </source>
</evidence>
<dbReference type="Pfam" id="PF01458">
    <property type="entry name" value="SUFBD_core"/>
    <property type="match status" value="1"/>
</dbReference>
<accession>A0ABZ0RWV3</accession>
<dbReference type="InterPro" id="IPR037284">
    <property type="entry name" value="SUF_FeS_clus_asmbl_SufBD_sf"/>
</dbReference>
<keyword evidence="5" id="KW-1185">Reference proteome</keyword>